<gene>
    <name evidence="3" type="ORF">SAMN05421819_1326</name>
</gene>
<feature type="transmembrane region" description="Helical" evidence="2">
    <location>
        <begin position="144"/>
        <end position="164"/>
    </location>
</feature>
<dbReference type="PANTHER" id="PTHR33269">
    <property type="entry name" value="NADH-UBIQUINONE OXIDOREDUCTASE CHAIN 6"/>
    <property type="match status" value="1"/>
</dbReference>
<keyword evidence="2" id="KW-1133">Transmembrane helix</keyword>
<comment type="catalytic activity">
    <reaction evidence="2">
        <text>a quinone + NADH + 5 H(+)(in) = a quinol + NAD(+) + 4 H(+)(out)</text>
        <dbReference type="Rhea" id="RHEA:57888"/>
        <dbReference type="ChEBI" id="CHEBI:15378"/>
        <dbReference type="ChEBI" id="CHEBI:24646"/>
        <dbReference type="ChEBI" id="CHEBI:57540"/>
        <dbReference type="ChEBI" id="CHEBI:57945"/>
        <dbReference type="ChEBI" id="CHEBI:132124"/>
    </reaction>
</comment>
<dbReference type="Proteomes" id="UP000236728">
    <property type="component" value="Unassembled WGS sequence"/>
</dbReference>
<dbReference type="PANTHER" id="PTHR33269:SF17">
    <property type="entry name" value="NADH-UBIQUINONE OXIDOREDUCTASE CHAIN 6"/>
    <property type="match status" value="1"/>
</dbReference>
<comment type="caution">
    <text evidence="2">Lacks conserved residue(s) required for the propagation of feature annotation.</text>
</comment>
<proteinExistence type="inferred from homology"/>
<organism evidence="3 4">
    <name type="scientific">Bryocella elongata</name>
    <dbReference type="NCBI Taxonomy" id="863522"/>
    <lineage>
        <taxon>Bacteria</taxon>
        <taxon>Pseudomonadati</taxon>
        <taxon>Acidobacteriota</taxon>
        <taxon>Terriglobia</taxon>
        <taxon>Terriglobales</taxon>
        <taxon>Acidobacteriaceae</taxon>
        <taxon>Bryocella</taxon>
    </lineage>
</organism>
<keyword evidence="2" id="KW-0812">Transmembrane</keyword>
<dbReference type="AlphaFoldDB" id="A0A1H5VV85"/>
<keyword evidence="2" id="KW-0472">Membrane</keyword>
<protein>
    <recommendedName>
        <fullName evidence="2">NADH-quinone oxidoreductase subunit J</fullName>
        <ecNumber evidence="2">7.1.1.-</ecNumber>
    </recommendedName>
</protein>
<dbReference type="EMBL" id="FNVA01000002">
    <property type="protein sequence ID" value="SEF91130.1"/>
    <property type="molecule type" value="Genomic_DNA"/>
</dbReference>
<dbReference type="GO" id="GO:0048038">
    <property type="term" value="F:quinone binding"/>
    <property type="evidence" value="ECO:0007669"/>
    <property type="project" value="UniProtKB-UniRule"/>
</dbReference>
<dbReference type="Pfam" id="PF00499">
    <property type="entry name" value="Oxidored_q3"/>
    <property type="match status" value="1"/>
</dbReference>
<comment type="similarity">
    <text evidence="1 2">Belongs to the complex I subunit 6 family.</text>
</comment>
<dbReference type="RefSeq" id="WP_200821501.1">
    <property type="nucleotide sequence ID" value="NZ_FNVA01000002.1"/>
</dbReference>
<accession>A0A1H5VV85</accession>
<feature type="transmembrane region" description="Helical" evidence="2">
    <location>
        <begin position="28"/>
        <end position="44"/>
    </location>
</feature>
<name>A0A1H5VV85_9BACT</name>
<evidence type="ECO:0000256" key="1">
    <source>
        <dbReference type="ARBA" id="ARBA00005698"/>
    </source>
</evidence>
<keyword evidence="2" id="KW-0520">NAD</keyword>
<dbReference type="InterPro" id="IPR001457">
    <property type="entry name" value="NADH_UbQ/plastoQ_OxRdtase_su6"/>
</dbReference>
<keyword evidence="4" id="KW-1185">Reference proteome</keyword>
<keyword evidence="2" id="KW-1003">Cell membrane</keyword>
<feature type="transmembrane region" description="Helical" evidence="2">
    <location>
        <begin position="56"/>
        <end position="74"/>
    </location>
</feature>
<comment type="function">
    <text evidence="2">NDH-1 shuttles electrons from NADH, via FMN and iron-sulfur (Fe-S) centers, to quinones in the respiratory chain. Couples the redox reaction to proton translocation (for every two electrons transferred, four hydrogen ions are translocated across the cytoplasmic membrane), and thus conserves the redox energy in a proton gradient.</text>
</comment>
<dbReference type="EC" id="7.1.1.-" evidence="2"/>
<dbReference type="Gene3D" id="1.20.120.1200">
    <property type="entry name" value="NADH-ubiquinone/plastoquinone oxidoreductase chain 6, subunit NuoJ"/>
    <property type="match status" value="1"/>
</dbReference>
<sequence length="179" mass="18636">MTILFLILAVLAIVGASAAMAFRSAVHAILALALAFVSLAILYLSLDAQFVGFTQIIVYVGAVAILAVFAIMMTRSDSAHHHTEVFSKSWLTGLVLAGGVFTVLAWAVLGDKTQHAAADAPAPVTTVTQIGEALMQRYAFPLEIMGLLLTAALIGAVVLAMPLLSNKSGAKSVTKGDAR</sequence>
<evidence type="ECO:0000256" key="2">
    <source>
        <dbReference type="RuleBase" id="RU004429"/>
    </source>
</evidence>
<reference evidence="3 4" key="1">
    <citation type="submission" date="2016-10" db="EMBL/GenBank/DDBJ databases">
        <authorList>
            <person name="de Groot N.N."/>
        </authorList>
    </citation>
    <scope>NUCLEOTIDE SEQUENCE [LARGE SCALE GENOMIC DNA]</scope>
    <source>
        <strain evidence="3 4">DSM 22489</strain>
    </source>
</reference>
<evidence type="ECO:0000313" key="3">
    <source>
        <dbReference type="EMBL" id="SEF91130.1"/>
    </source>
</evidence>
<evidence type="ECO:0000313" key="4">
    <source>
        <dbReference type="Proteomes" id="UP000236728"/>
    </source>
</evidence>
<dbReference type="GO" id="GO:0005886">
    <property type="term" value="C:plasma membrane"/>
    <property type="evidence" value="ECO:0007669"/>
    <property type="project" value="UniProtKB-SubCell"/>
</dbReference>
<keyword evidence="2" id="KW-0874">Quinone</keyword>
<dbReference type="GO" id="GO:0008137">
    <property type="term" value="F:NADH dehydrogenase (ubiquinone) activity"/>
    <property type="evidence" value="ECO:0007669"/>
    <property type="project" value="UniProtKB-UniRule"/>
</dbReference>
<dbReference type="InterPro" id="IPR042106">
    <property type="entry name" value="Nuo/plastoQ_OxRdtase_6_NuoJ"/>
</dbReference>
<comment type="subcellular location">
    <subcellularLocation>
        <location evidence="2">Cell membrane</location>
        <topology evidence="2">Multi-pass membrane protein</topology>
    </subcellularLocation>
</comment>
<feature type="transmembrane region" description="Helical" evidence="2">
    <location>
        <begin position="89"/>
        <end position="109"/>
    </location>
</feature>